<feature type="chain" id="PRO_5018277814" evidence="1">
    <location>
        <begin position="22"/>
        <end position="51"/>
    </location>
</feature>
<evidence type="ECO:0000256" key="1">
    <source>
        <dbReference type="SAM" id="SignalP"/>
    </source>
</evidence>
<organism evidence="2 3">
    <name type="scientific">Brugia timori</name>
    <dbReference type="NCBI Taxonomy" id="42155"/>
    <lineage>
        <taxon>Eukaryota</taxon>
        <taxon>Metazoa</taxon>
        <taxon>Ecdysozoa</taxon>
        <taxon>Nematoda</taxon>
        <taxon>Chromadorea</taxon>
        <taxon>Rhabditida</taxon>
        <taxon>Spirurina</taxon>
        <taxon>Spiruromorpha</taxon>
        <taxon>Filarioidea</taxon>
        <taxon>Onchocercidae</taxon>
        <taxon>Brugia</taxon>
    </lineage>
</organism>
<evidence type="ECO:0000313" key="3">
    <source>
        <dbReference type="Proteomes" id="UP000280834"/>
    </source>
</evidence>
<keyword evidence="1" id="KW-0732">Signal</keyword>
<reference evidence="2 3" key="1">
    <citation type="submission" date="2018-11" db="EMBL/GenBank/DDBJ databases">
        <authorList>
            <consortium name="Pathogen Informatics"/>
        </authorList>
    </citation>
    <scope>NUCLEOTIDE SEQUENCE [LARGE SCALE GENOMIC DNA]</scope>
</reference>
<accession>A0A3P7VRA3</accession>
<evidence type="ECO:0000313" key="2">
    <source>
        <dbReference type="EMBL" id="VDO07942.1"/>
    </source>
</evidence>
<dbReference type="AlphaFoldDB" id="A0A3P7VRA3"/>
<gene>
    <name evidence="2" type="ORF">BTMF_LOCUS539</name>
</gene>
<protein>
    <submittedName>
        <fullName evidence="2">Uncharacterized protein</fullName>
    </submittedName>
</protein>
<dbReference type="EMBL" id="UZAG01000298">
    <property type="protein sequence ID" value="VDO07942.1"/>
    <property type="molecule type" value="Genomic_DNA"/>
</dbReference>
<sequence length="51" mass="6048">MYAYLQLLIFLNALACLTVWSEKLEQELDNMKDEACMRQRENNFNVSFGKD</sequence>
<keyword evidence="3" id="KW-1185">Reference proteome</keyword>
<dbReference type="Proteomes" id="UP000280834">
    <property type="component" value="Unassembled WGS sequence"/>
</dbReference>
<feature type="signal peptide" evidence="1">
    <location>
        <begin position="1"/>
        <end position="21"/>
    </location>
</feature>
<proteinExistence type="predicted"/>
<name>A0A3P7VRA3_9BILA</name>